<organism evidence="2 3">
    <name type="scientific">Methylorubrum aminovorans</name>
    <dbReference type="NCBI Taxonomy" id="269069"/>
    <lineage>
        <taxon>Bacteria</taxon>
        <taxon>Pseudomonadati</taxon>
        <taxon>Pseudomonadota</taxon>
        <taxon>Alphaproteobacteria</taxon>
        <taxon>Hyphomicrobiales</taxon>
        <taxon>Methylobacteriaceae</taxon>
        <taxon>Methylorubrum</taxon>
    </lineage>
</organism>
<proteinExistence type="predicted"/>
<dbReference type="Proteomes" id="UP001055039">
    <property type="component" value="Unassembled WGS sequence"/>
</dbReference>
<dbReference type="Gene3D" id="3.40.50.300">
    <property type="entry name" value="P-loop containing nucleotide triphosphate hydrolases"/>
    <property type="match status" value="1"/>
</dbReference>
<dbReference type="PANTHER" id="PTHR13696">
    <property type="entry name" value="P-LOOP CONTAINING NUCLEOSIDE TRIPHOSPHATE HYDROLASE"/>
    <property type="match status" value="1"/>
</dbReference>
<feature type="domain" description="CobQ/CobB/MinD/ParA nucleotide binding" evidence="1">
    <location>
        <begin position="7"/>
        <end position="169"/>
    </location>
</feature>
<reference evidence="2" key="2">
    <citation type="submission" date="2021-08" db="EMBL/GenBank/DDBJ databases">
        <authorList>
            <person name="Tani A."/>
            <person name="Ola A."/>
            <person name="Ogura Y."/>
            <person name="Katsura K."/>
            <person name="Hayashi T."/>
        </authorList>
    </citation>
    <scope>NUCLEOTIDE SEQUENCE</scope>
    <source>
        <strain evidence="2">NBRC 15686</strain>
    </source>
</reference>
<evidence type="ECO:0000259" key="1">
    <source>
        <dbReference type="Pfam" id="PF01656"/>
    </source>
</evidence>
<dbReference type="InterPro" id="IPR027417">
    <property type="entry name" value="P-loop_NTPase"/>
</dbReference>
<dbReference type="PANTHER" id="PTHR13696:SF96">
    <property type="entry name" value="COBQ_COBB_MIND_PARA NUCLEOTIDE BINDING DOMAIN-CONTAINING PROTEIN"/>
    <property type="match status" value="1"/>
</dbReference>
<keyword evidence="3" id="KW-1185">Reference proteome</keyword>
<accession>A0ABQ4UKM1</accession>
<sequence length="225" mass="24827">MADPYIISVLGQKGGVGKSTIARMLGEQFARMDDGGWEVKIADLDVAQSTSWNWMRRRAANGYTPAIRVETMTLDKALKDARFFHVMILDCPGFATRDTLQAATASKLVVVPSGIGTDDLEPTVRVLHDLKKGGVEKQRIVVLLTKVGDSAVEIQQARDYFEEAGYYVANTTLKDATLYRRALDVGQTLTEVKHKGLADRARQVFVELIERLTQAEPASKKENAA</sequence>
<dbReference type="RefSeq" id="WP_137830741.1">
    <property type="nucleotide sequence ID" value="NZ_BAAADH010000048.1"/>
</dbReference>
<reference evidence="2" key="1">
    <citation type="journal article" date="2021" name="Front. Microbiol.">
        <title>Comprehensive Comparative Genomics and Phenotyping of Methylobacterium Species.</title>
        <authorList>
            <person name="Alessa O."/>
            <person name="Ogura Y."/>
            <person name="Fujitani Y."/>
            <person name="Takami H."/>
            <person name="Hayashi T."/>
            <person name="Sahin N."/>
            <person name="Tani A."/>
        </authorList>
    </citation>
    <scope>NUCLEOTIDE SEQUENCE</scope>
    <source>
        <strain evidence="2">NBRC 15686</strain>
    </source>
</reference>
<evidence type="ECO:0000313" key="3">
    <source>
        <dbReference type="Proteomes" id="UP001055039"/>
    </source>
</evidence>
<evidence type="ECO:0000313" key="2">
    <source>
        <dbReference type="EMBL" id="GJE67826.1"/>
    </source>
</evidence>
<gene>
    <name evidence="2" type="ORF">LNAOJCKE_5059</name>
</gene>
<comment type="caution">
    <text evidence="2">The sequence shown here is derived from an EMBL/GenBank/DDBJ whole genome shotgun (WGS) entry which is preliminary data.</text>
</comment>
<dbReference type="CDD" id="cd02042">
    <property type="entry name" value="ParAB_family"/>
    <property type="match status" value="1"/>
</dbReference>
<name>A0ABQ4UKM1_9HYPH</name>
<dbReference type="PIRSF" id="PIRSF009320">
    <property type="entry name" value="Nuc_binding_HP_1000"/>
    <property type="match status" value="1"/>
</dbReference>
<dbReference type="InterPro" id="IPR050678">
    <property type="entry name" value="DNA_Partitioning_ATPase"/>
</dbReference>
<dbReference type="Pfam" id="PF01656">
    <property type="entry name" value="CbiA"/>
    <property type="match status" value="1"/>
</dbReference>
<dbReference type="InterPro" id="IPR002586">
    <property type="entry name" value="CobQ/CobB/MinD/ParA_Nub-bd_dom"/>
</dbReference>
<dbReference type="SUPFAM" id="SSF52540">
    <property type="entry name" value="P-loop containing nucleoside triphosphate hydrolases"/>
    <property type="match status" value="1"/>
</dbReference>
<protein>
    <submittedName>
        <fullName evidence="2">Iron-sulfur cluster carrier protein</fullName>
    </submittedName>
</protein>
<dbReference type="EMBL" id="BPRC01000034">
    <property type="protein sequence ID" value="GJE67826.1"/>
    <property type="molecule type" value="Genomic_DNA"/>
</dbReference>